<sequence length="517" mass="56776">MAFKALSGLIPLIAIALTQASQTPLNIPTDASLCCTALSGSLPSLVHLPGSVEYEREQHSYFILQHAELQPSCRVSPTTSSEVSLIMKTVTKHSCPFAVRSGGHMTWTGSNVAGGVTLDLSQLNVIDVDEKKGLVRLGPGSKWSSVYAAMEQYNLTTVGGRMPEVGVGGFFLGGGISLLSFQHGFGSDNVINYEVVLADGTVVNANADSHSDLFWALKLGSTNFGVVTRLDVLTYPLKEVWGGIRTYPVTSEHTPRLLDNWVSFARGEASTREELQALILGRWQKGNVDEIATIWHASLDSVPSPPLTTTASIDDSTRTTTLLNLVDDLQSSDFADKKRNRWFTFTVKLDAPFIWDVFSRAKEIYDGLEYVSGMHWDLAFQPITKGFLTASSKTGGNPFKNVLMESQDDLAVVCFLISWTDGADDEAMSKATSKLGAWSEDLARQRGIFNNFVYLNYANDEQPVYARSVNQEDFARMKKVKTMYDSGNLLGRLWKGGFKLPDQDETVVYESAARTEL</sequence>
<dbReference type="SUPFAM" id="SSF56176">
    <property type="entry name" value="FAD-binding/transporter-associated domain-like"/>
    <property type="match status" value="1"/>
</dbReference>
<dbReference type="Pfam" id="PF01565">
    <property type="entry name" value="FAD_binding_4"/>
    <property type="match status" value="1"/>
</dbReference>
<evidence type="ECO:0000256" key="3">
    <source>
        <dbReference type="ARBA" id="ARBA00022827"/>
    </source>
</evidence>
<keyword evidence="8" id="KW-1185">Reference proteome</keyword>
<evidence type="ECO:0000259" key="6">
    <source>
        <dbReference type="PROSITE" id="PS51387"/>
    </source>
</evidence>
<dbReference type="InterPro" id="IPR050416">
    <property type="entry name" value="FAD-linked_Oxidoreductase"/>
</dbReference>
<evidence type="ECO:0000313" key="7">
    <source>
        <dbReference type="EMBL" id="KAF5336267.1"/>
    </source>
</evidence>
<dbReference type="AlphaFoldDB" id="A0A8H5FH12"/>
<comment type="caution">
    <text evidence="7">The sequence shown here is derived from an EMBL/GenBank/DDBJ whole genome shotgun (WGS) entry which is preliminary data.</text>
</comment>
<dbReference type="PANTHER" id="PTHR42973:SF13">
    <property type="entry name" value="FAD-BINDING PCMH-TYPE DOMAIN-CONTAINING PROTEIN"/>
    <property type="match status" value="1"/>
</dbReference>
<evidence type="ECO:0000256" key="5">
    <source>
        <dbReference type="SAM" id="SignalP"/>
    </source>
</evidence>
<dbReference type="GO" id="GO:0016491">
    <property type="term" value="F:oxidoreductase activity"/>
    <property type="evidence" value="ECO:0007669"/>
    <property type="project" value="UniProtKB-KW"/>
</dbReference>
<dbReference type="GO" id="GO:0071949">
    <property type="term" value="F:FAD binding"/>
    <property type="evidence" value="ECO:0007669"/>
    <property type="project" value="InterPro"/>
</dbReference>
<reference evidence="7 8" key="1">
    <citation type="journal article" date="2020" name="ISME J.">
        <title>Uncovering the hidden diversity of litter-decomposition mechanisms in mushroom-forming fungi.</title>
        <authorList>
            <person name="Floudas D."/>
            <person name="Bentzer J."/>
            <person name="Ahren D."/>
            <person name="Johansson T."/>
            <person name="Persson P."/>
            <person name="Tunlid A."/>
        </authorList>
    </citation>
    <scope>NUCLEOTIDE SEQUENCE [LARGE SCALE GENOMIC DNA]</scope>
    <source>
        <strain evidence="7 8">CBS 291.85</strain>
    </source>
</reference>
<feature type="domain" description="FAD-binding PCMH-type" evidence="6">
    <location>
        <begin position="67"/>
        <end position="237"/>
    </location>
</feature>
<dbReference type="InterPro" id="IPR006094">
    <property type="entry name" value="Oxid_FAD_bind_N"/>
</dbReference>
<dbReference type="InterPro" id="IPR036318">
    <property type="entry name" value="FAD-bd_PCMH-like_sf"/>
</dbReference>
<dbReference type="Gene3D" id="3.30.465.10">
    <property type="match status" value="1"/>
</dbReference>
<feature type="signal peptide" evidence="5">
    <location>
        <begin position="1"/>
        <end position="20"/>
    </location>
</feature>
<proteinExistence type="inferred from homology"/>
<comment type="similarity">
    <text evidence="1">Belongs to the oxygen-dependent FAD-linked oxidoreductase family.</text>
</comment>
<feature type="chain" id="PRO_5034209685" description="FAD-binding PCMH-type domain-containing protein" evidence="5">
    <location>
        <begin position="21"/>
        <end position="517"/>
    </location>
</feature>
<keyword evidence="3" id="KW-0274">FAD</keyword>
<accession>A0A8H5FH12</accession>
<evidence type="ECO:0000256" key="4">
    <source>
        <dbReference type="ARBA" id="ARBA00023002"/>
    </source>
</evidence>
<protein>
    <recommendedName>
        <fullName evidence="6">FAD-binding PCMH-type domain-containing protein</fullName>
    </recommendedName>
</protein>
<evidence type="ECO:0000256" key="2">
    <source>
        <dbReference type="ARBA" id="ARBA00022630"/>
    </source>
</evidence>
<evidence type="ECO:0000313" key="8">
    <source>
        <dbReference type="Proteomes" id="UP000559256"/>
    </source>
</evidence>
<dbReference type="OrthoDB" id="2151789at2759"/>
<dbReference type="InterPro" id="IPR016166">
    <property type="entry name" value="FAD-bd_PCMH"/>
</dbReference>
<keyword evidence="5" id="KW-0732">Signal</keyword>
<name>A0A8H5FH12_9AGAR</name>
<dbReference type="PANTHER" id="PTHR42973">
    <property type="entry name" value="BINDING OXIDOREDUCTASE, PUTATIVE (AFU_ORTHOLOGUE AFUA_1G17690)-RELATED"/>
    <property type="match status" value="1"/>
</dbReference>
<dbReference type="EMBL" id="JAACJM010000229">
    <property type="protein sequence ID" value="KAF5336267.1"/>
    <property type="molecule type" value="Genomic_DNA"/>
</dbReference>
<dbReference type="PROSITE" id="PS51387">
    <property type="entry name" value="FAD_PCMH"/>
    <property type="match status" value="1"/>
</dbReference>
<dbReference type="Proteomes" id="UP000559256">
    <property type="component" value="Unassembled WGS sequence"/>
</dbReference>
<gene>
    <name evidence="7" type="ORF">D9758_016053</name>
</gene>
<organism evidence="7 8">
    <name type="scientific">Tetrapyrgos nigripes</name>
    <dbReference type="NCBI Taxonomy" id="182062"/>
    <lineage>
        <taxon>Eukaryota</taxon>
        <taxon>Fungi</taxon>
        <taxon>Dikarya</taxon>
        <taxon>Basidiomycota</taxon>
        <taxon>Agaricomycotina</taxon>
        <taxon>Agaricomycetes</taxon>
        <taxon>Agaricomycetidae</taxon>
        <taxon>Agaricales</taxon>
        <taxon>Marasmiineae</taxon>
        <taxon>Marasmiaceae</taxon>
        <taxon>Tetrapyrgos</taxon>
    </lineage>
</organism>
<keyword evidence="4" id="KW-0560">Oxidoreductase</keyword>
<evidence type="ECO:0000256" key="1">
    <source>
        <dbReference type="ARBA" id="ARBA00005466"/>
    </source>
</evidence>
<dbReference type="InterPro" id="IPR016169">
    <property type="entry name" value="FAD-bd_PCMH_sub2"/>
</dbReference>
<keyword evidence="2" id="KW-0285">Flavoprotein</keyword>